<name>A0A3M5V4J8_PSESX</name>
<sequence>MPGRHLSQGDQHRTFGCQALDLLSDKPAAPGFAIQRRSAPVVCKFSGVALLQLLADLGESRYSRCPPQRLNGWRLDVRLLCVRRWGTSVERRVESDYIIVDPLQMAGEIFDQARDQWNPVYVTTVVEFDLAVTVGQPGRLDIQLGFERVQQVTGQFLRRLAEIGWIGIAGKRGG</sequence>
<dbReference type="EMBL" id="RBUA01000966">
    <property type="protein sequence ID" value="RMU52503.1"/>
    <property type="molecule type" value="Genomic_DNA"/>
</dbReference>
<comment type="caution">
    <text evidence="1">The sequence shown here is derived from an EMBL/GenBank/DDBJ whole genome shotgun (WGS) entry which is preliminary data.</text>
</comment>
<gene>
    <name evidence="1" type="ORF">ALP29_201636</name>
</gene>
<accession>A0A3M5V4J8</accession>
<reference evidence="1 2" key="1">
    <citation type="submission" date="2018-08" db="EMBL/GenBank/DDBJ databases">
        <title>Recombination of ecologically and evolutionarily significant loci maintains genetic cohesion in the Pseudomonas syringae species complex.</title>
        <authorList>
            <person name="Dillon M."/>
            <person name="Thakur S."/>
            <person name="Almeida R.N.D."/>
            <person name="Weir B.S."/>
            <person name="Guttman D.S."/>
        </authorList>
    </citation>
    <scope>NUCLEOTIDE SEQUENCE [LARGE SCALE GENOMIC DNA]</scope>
    <source>
        <strain evidence="1 2">ICMP 14479</strain>
    </source>
</reference>
<organism evidence="1 2">
    <name type="scientific">Pseudomonas syringae pv. avii</name>
    <dbReference type="NCBI Taxonomy" id="663959"/>
    <lineage>
        <taxon>Bacteria</taxon>
        <taxon>Pseudomonadati</taxon>
        <taxon>Pseudomonadota</taxon>
        <taxon>Gammaproteobacteria</taxon>
        <taxon>Pseudomonadales</taxon>
        <taxon>Pseudomonadaceae</taxon>
        <taxon>Pseudomonas</taxon>
        <taxon>Pseudomonas syringae</taxon>
    </lineage>
</organism>
<protein>
    <submittedName>
        <fullName evidence="1">Uncharacterized protein</fullName>
    </submittedName>
</protein>
<evidence type="ECO:0000313" key="1">
    <source>
        <dbReference type="EMBL" id="RMU52503.1"/>
    </source>
</evidence>
<evidence type="ECO:0000313" key="2">
    <source>
        <dbReference type="Proteomes" id="UP000280395"/>
    </source>
</evidence>
<dbReference type="AlphaFoldDB" id="A0A3M5V4J8"/>
<dbReference type="Proteomes" id="UP000280395">
    <property type="component" value="Unassembled WGS sequence"/>
</dbReference>
<proteinExistence type="predicted"/>